<dbReference type="Pfam" id="PF00430">
    <property type="entry name" value="ATP-synt_B"/>
    <property type="match status" value="1"/>
</dbReference>
<protein>
    <recommendedName>
        <fullName evidence="12">ATP synthase subunit b</fullName>
    </recommendedName>
    <alternativeName>
        <fullName evidence="12">ATP synthase F(0) sector subunit b</fullName>
    </alternativeName>
    <alternativeName>
        <fullName evidence="12">ATPase subunit I</fullName>
    </alternativeName>
    <alternativeName>
        <fullName evidence="12">F-type ATPase subunit b</fullName>
        <shortName evidence="12">F-ATPase subunit b</shortName>
    </alternativeName>
</protein>
<keyword evidence="12" id="KW-1003">Cell membrane</keyword>
<comment type="function">
    <text evidence="10 12">F(1)F(0) ATP synthase produces ATP from ADP in the presence of a proton or sodium gradient. F-type ATPases consist of two structural domains, F(1) containing the extramembraneous catalytic core and F(0) containing the membrane proton channel, linked together by a central stalk and a peripheral stalk. During catalysis, ATP synthesis in the catalytic domain of F(1) is coupled via a rotary mechanism of the central stalk subunits to proton translocation.</text>
</comment>
<keyword evidence="9 12" id="KW-0066">ATP synthesis</keyword>
<dbReference type="Proteomes" id="UP000283745">
    <property type="component" value="Unassembled WGS sequence"/>
</dbReference>
<keyword evidence="4 12" id="KW-0812">Transmembrane</keyword>
<evidence type="ECO:0000256" key="3">
    <source>
        <dbReference type="ARBA" id="ARBA00022547"/>
    </source>
</evidence>
<evidence type="ECO:0000256" key="2">
    <source>
        <dbReference type="ARBA" id="ARBA00022448"/>
    </source>
</evidence>
<comment type="subunit">
    <text evidence="12">F-type ATPases have 2 components, F(1) - the catalytic core - and F(0) - the membrane proton channel. F(1) has five subunits: alpha(3), beta(3), gamma(1), delta(1), epsilon(1). F(0) has three main subunits: a(1), b(2) and c(10-14). The alpha and beta chains form an alternating ring which encloses part of the gamma chain. F(1) is attached to F(0) by a central stalk formed by the gamma and epsilon chains, while a peripheral stalk is formed by the delta and b chains.</text>
</comment>
<reference evidence="14 15" key="1">
    <citation type="submission" date="2018-08" db="EMBL/GenBank/DDBJ databases">
        <title>A genome reference for cultivated species of the human gut microbiota.</title>
        <authorList>
            <person name="Zou Y."/>
            <person name="Xue W."/>
            <person name="Luo G."/>
        </authorList>
    </citation>
    <scope>NUCLEOTIDE SEQUENCE [LARGE SCALE GENOMIC DNA]</scope>
    <source>
        <strain evidence="14 15">AM28-23</strain>
    </source>
</reference>
<dbReference type="NCBIfam" id="TIGR01144">
    <property type="entry name" value="ATP_synt_b"/>
    <property type="match status" value="1"/>
</dbReference>
<dbReference type="InterPro" id="IPR050059">
    <property type="entry name" value="ATP_synthase_B_chain"/>
</dbReference>
<evidence type="ECO:0000256" key="12">
    <source>
        <dbReference type="HAMAP-Rule" id="MF_01398"/>
    </source>
</evidence>
<evidence type="ECO:0000256" key="10">
    <source>
        <dbReference type="ARBA" id="ARBA00025198"/>
    </source>
</evidence>
<keyword evidence="14" id="KW-0378">Hydrolase</keyword>
<keyword evidence="3 12" id="KW-0138">CF(0)</keyword>
<dbReference type="GO" id="GO:0012505">
    <property type="term" value="C:endomembrane system"/>
    <property type="evidence" value="ECO:0007669"/>
    <property type="project" value="UniProtKB-SubCell"/>
</dbReference>
<dbReference type="InterPro" id="IPR028987">
    <property type="entry name" value="ATP_synth_B-like_membr_sf"/>
</dbReference>
<dbReference type="SUPFAM" id="SSF81573">
    <property type="entry name" value="F1F0 ATP synthase subunit B, membrane domain"/>
    <property type="match status" value="1"/>
</dbReference>
<evidence type="ECO:0000256" key="1">
    <source>
        <dbReference type="ARBA" id="ARBA00005513"/>
    </source>
</evidence>
<evidence type="ECO:0000256" key="6">
    <source>
        <dbReference type="ARBA" id="ARBA00022989"/>
    </source>
</evidence>
<evidence type="ECO:0000256" key="9">
    <source>
        <dbReference type="ARBA" id="ARBA00023310"/>
    </source>
</evidence>
<evidence type="ECO:0000256" key="5">
    <source>
        <dbReference type="ARBA" id="ARBA00022781"/>
    </source>
</evidence>
<dbReference type="GO" id="GO:0016787">
    <property type="term" value="F:hydrolase activity"/>
    <property type="evidence" value="ECO:0007669"/>
    <property type="project" value="UniProtKB-KW"/>
</dbReference>
<feature type="transmembrane region" description="Helical" evidence="12">
    <location>
        <begin position="6"/>
        <end position="28"/>
    </location>
</feature>
<dbReference type="PANTHER" id="PTHR33445:SF2">
    <property type="entry name" value="ATP SYNTHASE SUBUNIT B', CHLOROPLASTIC"/>
    <property type="match status" value="1"/>
</dbReference>
<accession>A0A414J8X5</accession>
<keyword evidence="6 12" id="KW-1133">Transmembrane helix</keyword>
<comment type="function">
    <text evidence="12">Component of the F(0) channel, it forms part of the peripheral stalk, linking F(1) to F(0).</text>
</comment>
<evidence type="ECO:0000256" key="8">
    <source>
        <dbReference type="ARBA" id="ARBA00023136"/>
    </source>
</evidence>
<dbReference type="InterPro" id="IPR002146">
    <property type="entry name" value="ATP_synth_b/b'su_bac/chlpt"/>
</dbReference>
<evidence type="ECO:0000256" key="11">
    <source>
        <dbReference type="ARBA" id="ARBA00037847"/>
    </source>
</evidence>
<keyword evidence="8 12" id="KW-0472">Membrane</keyword>
<gene>
    <name evidence="12 14" type="primary">atpF</name>
    <name evidence="14" type="ORF">DW740_04660</name>
</gene>
<dbReference type="EMBL" id="QSKF01000003">
    <property type="protein sequence ID" value="RHE40835.1"/>
    <property type="molecule type" value="Genomic_DNA"/>
</dbReference>
<dbReference type="PANTHER" id="PTHR33445">
    <property type="entry name" value="ATP SYNTHASE SUBUNIT B', CHLOROPLASTIC"/>
    <property type="match status" value="1"/>
</dbReference>
<keyword evidence="2 12" id="KW-0813">Transport</keyword>
<dbReference type="InterPro" id="IPR005864">
    <property type="entry name" value="ATP_synth_F0_bsu_bac"/>
</dbReference>
<dbReference type="HAMAP" id="MF_01398">
    <property type="entry name" value="ATP_synth_b_bprime"/>
    <property type="match status" value="1"/>
</dbReference>
<dbReference type="GO" id="GO:0045259">
    <property type="term" value="C:proton-transporting ATP synthase complex"/>
    <property type="evidence" value="ECO:0007669"/>
    <property type="project" value="UniProtKB-KW"/>
</dbReference>
<dbReference type="RefSeq" id="WP_015541873.1">
    <property type="nucleotide sequence ID" value="NZ_CABJFK010000003.1"/>
</dbReference>
<dbReference type="AlphaFoldDB" id="A0A414J8X5"/>
<evidence type="ECO:0000313" key="15">
    <source>
        <dbReference type="Proteomes" id="UP000283745"/>
    </source>
</evidence>
<evidence type="ECO:0000256" key="13">
    <source>
        <dbReference type="RuleBase" id="RU003848"/>
    </source>
</evidence>
<dbReference type="GO" id="GO:0046933">
    <property type="term" value="F:proton-transporting ATP synthase activity, rotational mechanism"/>
    <property type="evidence" value="ECO:0007669"/>
    <property type="project" value="UniProtKB-UniRule"/>
</dbReference>
<name>A0A414J8X5_9FIRM</name>
<dbReference type="GO" id="GO:0046961">
    <property type="term" value="F:proton-transporting ATPase activity, rotational mechanism"/>
    <property type="evidence" value="ECO:0007669"/>
    <property type="project" value="TreeGrafter"/>
</dbReference>
<keyword evidence="7 12" id="KW-0406">Ion transport</keyword>
<dbReference type="GO" id="GO:0005886">
    <property type="term" value="C:plasma membrane"/>
    <property type="evidence" value="ECO:0007669"/>
    <property type="project" value="UniProtKB-SubCell"/>
</dbReference>
<comment type="subcellular location">
    <subcellularLocation>
        <location evidence="12">Cell membrane</location>
        <topology evidence="12">Single-pass membrane protein</topology>
    </subcellularLocation>
    <subcellularLocation>
        <location evidence="11">Endomembrane system</location>
        <topology evidence="11">Single-pass membrane protein</topology>
    </subcellularLocation>
</comment>
<comment type="caution">
    <text evidence="14">The sequence shown here is derived from an EMBL/GenBank/DDBJ whole genome shotgun (WGS) entry which is preliminary data.</text>
</comment>
<comment type="similarity">
    <text evidence="1 12 13">Belongs to the ATPase B chain family.</text>
</comment>
<evidence type="ECO:0000256" key="7">
    <source>
        <dbReference type="ARBA" id="ARBA00023065"/>
    </source>
</evidence>
<evidence type="ECO:0000313" key="14">
    <source>
        <dbReference type="EMBL" id="RHE40835.1"/>
    </source>
</evidence>
<keyword evidence="5 12" id="KW-0375">Hydrogen ion transport</keyword>
<sequence length="167" mass="18874">MQVQELVGIVPWNFIATICNLFIQVYLIKRFLFKPINEMLDKRKAKADAEIQDAVKAKEEAQAMKAEYEKNMQEAKERANEIVMTAQKTAAVQSEEMLKEASSQVTAMKEKAEKDIAQEKRKAVNEIKGEIGGMAVEIAGKVIEREINEEDHTKLINDFIENVGEAS</sequence>
<organism evidence="14 15">
    <name type="scientific">Blautia obeum</name>
    <dbReference type="NCBI Taxonomy" id="40520"/>
    <lineage>
        <taxon>Bacteria</taxon>
        <taxon>Bacillati</taxon>
        <taxon>Bacillota</taxon>
        <taxon>Clostridia</taxon>
        <taxon>Lachnospirales</taxon>
        <taxon>Lachnospiraceae</taxon>
        <taxon>Blautia</taxon>
    </lineage>
</organism>
<proteinExistence type="inferred from homology"/>
<evidence type="ECO:0000256" key="4">
    <source>
        <dbReference type="ARBA" id="ARBA00022692"/>
    </source>
</evidence>
<dbReference type="CDD" id="cd06503">
    <property type="entry name" value="ATP-synt_Fo_b"/>
    <property type="match status" value="1"/>
</dbReference>